<dbReference type="InterPro" id="IPR011990">
    <property type="entry name" value="TPR-like_helical_dom_sf"/>
</dbReference>
<feature type="region of interest" description="Disordered" evidence="1">
    <location>
        <begin position="35"/>
        <end position="128"/>
    </location>
</feature>
<dbReference type="EMBL" id="PCDP01000031">
    <property type="protein sequence ID" value="PZM14682.1"/>
    <property type="molecule type" value="Genomic_DNA"/>
</dbReference>
<dbReference type="PANTHER" id="PTHR48125:SF12">
    <property type="entry name" value="AT HOOK TRANSCRIPTION FACTOR FAMILY-RELATED"/>
    <property type="match status" value="1"/>
</dbReference>
<reference evidence="2 3" key="1">
    <citation type="journal article" date="2018" name="Sci. Rep.">
        <title>Rhizobium tumorigenes sp. nov., a novel plant tumorigenic bacterium isolated from cane gall tumors on thornless blackberry.</title>
        <authorList>
            <person name="Kuzmanovi N."/>
            <person name="Smalla K."/>
            <person name="Gronow S."/>
            <person name="PuBawska J."/>
        </authorList>
    </citation>
    <scope>NUCLEOTIDE SEQUENCE [LARGE SCALE GENOMIC DNA]</scope>
    <source>
        <strain evidence="2 3">CCBAU 85046</strain>
    </source>
</reference>
<gene>
    <name evidence="2" type="ORF">CPY51_10040</name>
</gene>
<dbReference type="OrthoDB" id="7324591at2"/>
<dbReference type="AlphaFoldDB" id="A0A2W4CPR9"/>
<evidence type="ECO:0000313" key="3">
    <source>
        <dbReference type="Proteomes" id="UP000248925"/>
    </source>
</evidence>
<accession>A0A2W4CPR9</accession>
<dbReference type="Gene3D" id="1.25.40.10">
    <property type="entry name" value="Tetratricopeptide repeat domain"/>
    <property type="match status" value="2"/>
</dbReference>
<organism evidence="2 3">
    <name type="scientific">Rhizobium tubonense</name>
    <dbReference type="NCBI Taxonomy" id="484088"/>
    <lineage>
        <taxon>Bacteria</taxon>
        <taxon>Pseudomonadati</taxon>
        <taxon>Pseudomonadota</taxon>
        <taxon>Alphaproteobacteria</taxon>
        <taxon>Hyphomicrobiales</taxon>
        <taxon>Rhizobiaceae</taxon>
        <taxon>Rhizobium/Agrobacterium group</taxon>
        <taxon>Rhizobium</taxon>
    </lineage>
</organism>
<dbReference type="SUPFAM" id="SSF48452">
    <property type="entry name" value="TPR-like"/>
    <property type="match status" value="1"/>
</dbReference>
<dbReference type="Proteomes" id="UP000248925">
    <property type="component" value="Unassembled WGS sequence"/>
</dbReference>
<evidence type="ECO:0000256" key="1">
    <source>
        <dbReference type="SAM" id="MobiDB-lite"/>
    </source>
</evidence>
<dbReference type="PANTHER" id="PTHR48125">
    <property type="entry name" value="LP07818P1"/>
    <property type="match status" value="1"/>
</dbReference>
<keyword evidence="3" id="KW-1185">Reference proteome</keyword>
<proteinExistence type="predicted"/>
<sequence length="783" mass="85388">MKPSFAALCAAVIVTIVFVGLSDRERFQRKIDALLNNTDPSPRPQLMHMGRISGPDFHSPDPRDDPSQQVAQADPQPADDGDGQAAVAPVATSDDAPATPTAIADATAPAVAQAAPPAAPAAAPAQPQPAVDESALRYFASRGDKARLQVEISRLRALYPSWTPPADPLAVPPNQDTKLEAMWQLYSESRYAELHRAITDRQSAEPGWQPPPDLLDRLDVAEARARLVNASDLKQYEKVVQTAAETPSLLTCSEVDVLWRLADAFAHSDRVPRSRDAYLYILKNCDNPAERLATIQKASAVLPYGTMQDLLSQEKPLPDGTREFESVRDDLSRRFVAEGNDDLKLTIAPEYASRLERLAETQGLASDALLLGWYDVRHQQMVEAEKWFRTARAKDDTASASQGLALTLIARKSPQEAEDIMYKWRDGSKDATATYLAATANLLALDPLPTLQPDVLQRIAVEVLKQHDTATAQQFGWYARALTQPATAAQWFETALRWKPDDEPSAYGLAITRQQLNDKQGVAEIQRLWAGRSERIALLGETKKPTIDGRAPLPAPGVDGAQTQVLANQQPVIRREPPGTQELALPREPRTVTTGQPSGTLAVRAPRARTGAGCSTTIDPEMLPPAQAVTRGWCLMGLNRPTEAAAAFEVGLRSATQKGREDAAYGQSLAYLRLGLTSNAAVAATKAPLSQQRALELQTSILTNRASNAFDTKRYREAILYLDQLSQLQPERIDLMVLRGYAYLNLKRFSDAIRIFEAAAATGNHDAISALSNARAAQRAAPR</sequence>
<name>A0A2W4CPR9_9HYPH</name>
<comment type="caution">
    <text evidence="2">The sequence shown here is derived from an EMBL/GenBank/DDBJ whole genome shotgun (WGS) entry which is preliminary data.</text>
</comment>
<dbReference type="RefSeq" id="WP_111160112.1">
    <property type="nucleotide sequence ID" value="NZ_PCDP01000031.1"/>
</dbReference>
<protein>
    <submittedName>
        <fullName evidence="2">Cellulose synthase</fullName>
    </submittedName>
</protein>
<feature type="compositionally biased region" description="Low complexity" evidence="1">
    <location>
        <begin position="83"/>
        <end position="128"/>
    </location>
</feature>
<feature type="compositionally biased region" description="Low complexity" evidence="1">
    <location>
        <begin position="67"/>
        <end position="76"/>
    </location>
</feature>
<evidence type="ECO:0000313" key="2">
    <source>
        <dbReference type="EMBL" id="PZM14682.1"/>
    </source>
</evidence>